<dbReference type="Pfam" id="PF01928">
    <property type="entry name" value="CYTH"/>
    <property type="match status" value="1"/>
</dbReference>
<organism evidence="2 3">
    <name type="scientific">Theobroma cacao</name>
    <name type="common">Cacao</name>
    <name type="synonym">Cocoa</name>
    <dbReference type="NCBI Taxonomy" id="3641"/>
    <lineage>
        <taxon>Eukaryota</taxon>
        <taxon>Viridiplantae</taxon>
        <taxon>Streptophyta</taxon>
        <taxon>Embryophyta</taxon>
        <taxon>Tracheophyta</taxon>
        <taxon>Spermatophyta</taxon>
        <taxon>Magnoliopsida</taxon>
        <taxon>eudicotyledons</taxon>
        <taxon>Gunneridae</taxon>
        <taxon>Pentapetalae</taxon>
        <taxon>rosids</taxon>
        <taxon>malvids</taxon>
        <taxon>Malvales</taxon>
        <taxon>Malvaceae</taxon>
        <taxon>Byttnerioideae</taxon>
        <taxon>Theobroma</taxon>
    </lineage>
</organism>
<feature type="domain" description="CYTH" evidence="1">
    <location>
        <begin position="44"/>
        <end position="242"/>
    </location>
</feature>
<dbReference type="Gramene" id="EOY25927">
    <property type="protein sequence ID" value="EOY25927"/>
    <property type="gene ID" value="TCM_027293"/>
</dbReference>
<dbReference type="STRING" id="3641.A0A061G9U0"/>
<dbReference type="InParanoid" id="A0A061G9U0"/>
<dbReference type="AlphaFoldDB" id="A0A061G9U0"/>
<dbReference type="PROSITE" id="PS51707">
    <property type="entry name" value="CYTH"/>
    <property type="match status" value="1"/>
</dbReference>
<dbReference type="CDD" id="cd07374">
    <property type="entry name" value="CYTH-like_Pase"/>
    <property type="match status" value="1"/>
</dbReference>
<dbReference type="OMA" id="ICLGGFK"/>
<protein>
    <submittedName>
        <fullName evidence="2">Adenylate cyclases</fullName>
    </submittedName>
</protein>
<evidence type="ECO:0000313" key="3">
    <source>
        <dbReference type="Proteomes" id="UP000026915"/>
    </source>
</evidence>
<dbReference type="Proteomes" id="UP000026915">
    <property type="component" value="Chromosome 6"/>
</dbReference>
<dbReference type="SUPFAM" id="SSF55154">
    <property type="entry name" value="CYTH-like phosphatases"/>
    <property type="match status" value="1"/>
</dbReference>
<evidence type="ECO:0000313" key="2">
    <source>
        <dbReference type="EMBL" id="EOY25927.1"/>
    </source>
</evidence>
<dbReference type="eggNOG" id="ENOG502QUVI">
    <property type="taxonomic scope" value="Eukaryota"/>
</dbReference>
<keyword evidence="3" id="KW-1185">Reference proteome</keyword>
<dbReference type="EMBL" id="CM001884">
    <property type="protein sequence ID" value="EOY25927.1"/>
    <property type="molecule type" value="Genomic_DNA"/>
</dbReference>
<sequence>MMRYITPTPTMRKSPFPRAWIKTKLPQINPSTQVSNFSLNSHTQMEVEVKLRLLNAISHQKLSNLISRFHTKTLIQENIFFDTPKCTLASNNAALRLRFYDLDSYSILSLKSKPELSQGISQVEEHEEPIDPSLARSFLANPRGLLDLTSSSQIMKRVKGEFGADELVCLGGFKNVRGVYDWKGLKLELDETLYDFGVSYEIECESKEPERDKKSIEGLLEENGIDYEYSELNKFAVFLSGKLPT</sequence>
<dbReference type="Gene3D" id="2.40.320.10">
    <property type="entry name" value="Hypothetical Protein Pfu-838710-001"/>
    <property type="match status" value="1"/>
</dbReference>
<dbReference type="PANTHER" id="PTHR34948:SF9">
    <property type="entry name" value="CYTH DOMAIN-CONTAINING PROTEIN"/>
    <property type="match status" value="1"/>
</dbReference>
<evidence type="ECO:0000259" key="1">
    <source>
        <dbReference type="PROSITE" id="PS51707"/>
    </source>
</evidence>
<accession>A0A061G9U0</accession>
<dbReference type="InterPro" id="IPR023577">
    <property type="entry name" value="CYTH_domain"/>
</dbReference>
<reference evidence="2 3" key="1">
    <citation type="journal article" date="2013" name="Genome Biol.">
        <title>The genome sequence of the most widely cultivated cacao type and its use to identify candidate genes regulating pod color.</title>
        <authorList>
            <person name="Motamayor J.C."/>
            <person name="Mockaitis K."/>
            <person name="Schmutz J."/>
            <person name="Haiminen N."/>
            <person name="Iii D.L."/>
            <person name="Cornejo O."/>
            <person name="Findley S.D."/>
            <person name="Zheng P."/>
            <person name="Utro F."/>
            <person name="Royaert S."/>
            <person name="Saski C."/>
            <person name="Jenkins J."/>
            <person name="Podicheti R."/>
            <person name="Zhao M."/>
            <person name="Scheffler B.E."/>
            <person name="Stack J.C."/>
            <person name="Feltus F.A."/>
            <person name="Mustiga G.M."/>
            <person name="Amores F."/>
            <person name="Phillips W."/>
            <person name="Marelli J.P."/>
            <person name="May G.D."/>
            <person name="Shapiro H."/>
            <person name="Ma J."/>
            <person name="Bustamante C.D."/>
            <person name="Schnell R.J."/>
            <person name="Main D."/>
            <person name="Gilbert D."/>
            <person name="Parida L."/>
            <person name="Kuhn D.N."/>
        </authorList>
    </citation>
    <scope>NUCLEOTIDE SEQUENCE [LARGE SCALE GENOMIC DNA]</scope>
    <source>
        <strain evidence="3">cv. Matina 1-6</strain>
    </source>
</reference>
<dbReference type="HOGENOM" id="CLU_117403_0_0_1"/>
<dbReference type="GO" id="GO:0016462">
    <property type="term" value="F:pyrophosphatase activity"/>
    <property type="evidence" value="ECO:0007669"/>
    <property type="project" value="UniProtKB-ARBA"/>
</dbReference>
<gene>
    <name evidence="2" type="ORF">TCM_027293</name>
</gene>
<dbReference type="SMART" id="SM01118">
    <property type="entry name" value="CYTH"/>
    <property type="match status" value="1"/>
</dbReference>
<name>A0A061G9U0_THECC</name>
<dbReference type="PANTHER" id="PTHR34948">
    <property type="entry name" value="OS08G0299200 PROTEIN"/>
    <property type="match status" value="1"/>
</dbReference>
<dbReference type="InterPro" id="IPR033469">
    <property type="entry name" value="CYTH-like_dom_sf"/>
</dbReference>
<proteinExistence type="predicted"/>